<dbReference type="EMBL" id="BAABYW010000001">
    <property type="protein sequence ID" value="GAA6408038.1"/>
    <property type="molecule type" value="Genomic_DNA"/>
</dbReference>
<gene>
    <name evidence="2" type="ORF">K040078D81_21550</name>
</gene>
<feature type="coiled-coil region" evidence="1">
    <location>
        <begin position="28"/>
        <end position="76"/>
    </location>
</feature>
<evidence type="ECO:0000313" key="2">
    <source>
        <dbReference type="EMBL" id="GAA6408038.1"/>
    </source>
</evidence>
<keyword evidence="1" id="KW-0175">Coiled coil</keyword>
<sequence>MYYDYPEEEFYPESEYQEQIDALKEAIKKSVKSEILEEMNRLREENEKLQGIKEHFEEVKKDYEKKKDECDRIARNAEYNAKKMRLADLMKDHKVIKWKIAWEYVYGPKCDKCDSDREVEVKLPSGKTVKDSCGCKTDSKRYYYPKRYILSEFTDRYGDGRITAHYSEENSRNKQDTYYELYTCTVCDNFTDAKKKKAIENLSDEVRSILFNEEEECQKVCDKLNEGLGNFLYKNNGESIKEYLKMAKGE</sequence>
<proteinExistence type="predicted"/>
<dbReference type="Proteomes" id="UP001600943">
    <property type="component" value="Unassembled WGS sequence"/>
</dbReference>
<evidence type="ECO:0000313" key="3">
    <source>
        <dbReference type="Proteomes" id="UP001600943"/>
    </source>
</evidence>
<comment type="caution">
    <text evidence="2">The sequence shown here is derived from an EMBL/GenBank/DDBJ whole genome shotgun (WGS) entry which is preliminary data.</text>
</comment>
<reference evidence="2 3" key="1">
    <citation type="submission" date="2024-04" db="EMBL/GenBank/DDBJ databases">
        <title>Defined microbial consortia suppress multidrug-resistant proinflammatory Enterobacteriaceae via ecological control.</title>
        <authorList>
            <person name="Furuichi M."/>
            <person name="Kawaguchi T."/>
            <person name="Pust M."/>
            <person name="Yasuma K."/>
            <person name="Plichta D."/>
            <person name="Hasegawa N."/>
            <person name="Ohya T."/>
            <person name="Bhattarai S."/>
            <person name="Sasajima S."/>
            <person name="Aoto Y."/>
            <person name="Tuganbaev T."/>
            <person name="Yaginuma M."/>
            <person name="Ueda M."/>
            <person name="Okahashi N."/>
            <person name="Amafuji K."/>
            <person name="Kiridooshi Y."/>
            <person name="Sugita K."/>
            <person name="Strazar M."/>
            <person name="Skelly A."/>
            <person name="Suda W."/>
            <person name="Hattori M."/>
            <person name="Nakamoto N."/>
            <person name="Caballero S."/>
            <person name="Norman J."/>
            <person name="Olle B."/>
            <person name="Tanoue T."/>
            <person name="Arita M."/>
            <person name="Bucci V."/>
            <person name="Atarashi K."/>
            <person name="Xavier R."/>
            <person name="Honda K."/>
        </authorList>
    </citation>
    <scope>NUCLEOTIDE SEQUENCE [LARGE SCALE GENOMIC DNA]</scope>
    <source>
        <strain evidence="3">k04-0078-D8-1</strain>
    </source>
</reference>
<organism evidence="2 3">
    <name type="scientific">Blautia hominis</name>
    <dbReference type="NCBI Taxonomy" id="2025493"/>
    <lineage>
        <taxon>Bacteria</taxon>
        <taxon>Bacillati</taxon>
        <taxon>Bacillota</taxon>
        <taxon>Clostridia</taxon>
        <taxon>Lachnospirales</taxon>
        <taxon>Lachnospiraceae</taxon>
        <taxon>Blautia</taxon>
    </lineage>
</organism>
<accession>A0ABQ0B9I3</accession>
<evidence type="ECO:0000256" key="1">
    <source>
        <dbReference type="SAM" id="Coils"/>
    </source>
</evidence>
<name>A0ABQ0B9I3_9FIRM</name>
<protein>
    <submittedName>
        <fullName evidence="2">Uncharacterized protein</fullName>
    </submittedName>
</protein>
<dbReference type="RefSeq" id="WP_195659615.1">
    <property type="nucleotide sequence ID" value="NZ_BAABYW010000001.1"/>
</dbReference>
<keyword evidence="3" id="KW-1185">Reference proteome</keyword>